<dbReference type="EMBL" id="LNJQ01000001">
    <property type="protein sequence ID" value="KWZ44171.1"/>
    <property type="molecule type" value="Genomic_DNA"/>
</dbReference>
<dbReference type="Proteomes" id="UP000070255">
    <property type="component" value="Unassembled WGS sequence"/>
</dbReference>
<dbReference type="Gene3D" id="3.30.1330.230">
    <property type="match status" value="1"/>
</dbReference>
<organism evidence="2 3">
    <name type="scientific">Burkholderia savannae</name>
    <dbReference type="NCBI Taxonomy" id="1637837"/>
    <lineage>
        <taxon>Bacteria</taxon>
        <taxon>Pseudomonadati</taxon>
        <taxon>Pseudomonadota</taxon>
        <taxon>Betaproteobacteria</taxon>
        <taxon>Burkholderiales</taxon>
        <taxon>Burkholderiaceae</taxon>
        <taxon>Burkholderia</taxon>
        <taxon>pseudomallei group</taxon>
    </lineage>
</organism>
<dbReference type="InterPro" id="IPR003776">
    <property type="entry name" value="YcaO-like_dom"/>
</dbReference>
<name>A0ABR5TH08_9BURK</name>
<reference evidence="2 3" key="1">
    <citation type="submission" date="2015-11" db="EMBL/GenBank/DDBJ databases">
        <authorList>
            <person name="Sahl J."/>
            <person name="Wagner D."/>
            <person name="Keim P."/>
        </authorList>
    </citation>
    <scope>NUCLEOTIDE SEQUENCE [LARGE SCALE GENOMIC DNA]</scope>
    <source>
        <strain evidence="2 3">BDU18</strain>
    </source>
</reference>
<proteinExistence type="predicted"/>
<keyword evidence="3" id="KW-1185">Reference proteome</keyword>
<dbReference type="PANTHER" id="PTHR37809:SF1">
    <property type="entry name" value="RIBOSOMAL PROTEIN S12 METHYLTHIOTRANSFERASE ACCESSORY FACTOR YCAO"/>
    <property type="match status" value="1"/>
</dbReference>
<sequence>MPPSSHDLAETLALTQPYLERCGITRVTDITRMDVIGVPVYSAIRPLSLTLAVNAGKGMTREAARISAIMEAIEYWHAERIPAETAHFASSAAMQAEHGISILDFCPELGATLKRTQPIGWVPLENLSGAGDVFVPMECVFMPCPPPYGANFLRATSCGMACGTTIEQATLHAICEVVERHQQSFDTVSPRSRATPLRLLAGDTAELAQRIDAAGLTLKMRSRYDMGLFFVDAVVAATEGASLSYVNGGTACRSDFQSAARAALLEAVQSRLTVIHGGRDDLDERLAPSESKTYDASKAEIEHILDAYSSGIEVTEQDIRMRSPEHAVTRLIDEIRSAGFARVLRHRFTQPDDPLQVVRVVIPQMEHFSRATGKVGRRLLDYIRSTGGRP</sequence>
<evidence type="ECO:0000313" key="3">
    <source>
        <dbReference type="Proteomes" id="UP000070255"/>
    </source>
</evidence>
<dbReference type="PROSITE" id="PS51664">
    <property type="entry name" value="YCAO"/>
    <property type="match status" value="1"/>
</dbReference>
<evidence type="ECO:0000259" key="1">
    <source>
        <dbReference type="PROSITE" id="PS51664"/>
    </source>
</evidence>
<feature type="domain" description="YcaO" evidence="1">
    <location>
        <begin position="56"/>
        <end position="390"/>
    </location>
</feature>
<evidence type="ECO:0000313" key="2">
    <source>
        <dbReference type="EMBL" id="KWZ44171.1"/>
    </source>
</evidence>
<protein>
    <recommendedName>
        <fullName evidence="1">YcaO domain-containing protein</fullName>
    </recommendedName>
</protein>
<dbReference type="PANTHER" id="PTHR37809">
    <property type="entry name" value="RIBOSOMAL PROTEIN S12 METHYLTHIOTRANSFERASE ACCESSORY FACTOR YCAO"/>
    <property type="match status" value="1"/>
</dbReference>
<comment type="caution">
    <text evidence="2">The sequence shown here is derived from an EMBL/GenBank/DDBJ whole genome shotgun (WGS) entry which is preliminary data.</text>
</comment>
<gene>
    <name evidence="2" type="ORF">WS72_15790</name>
</gene>
<dbReference type="NCBIfam" id="TIGR00702">
    <property type="entry name" value="YcaO-type kinase domain"/>
    <property type="match status" value="1"/>
</dbReference>
<dbReference type="Pfam" id="PF02624">
    <property type="entry name" value="YcaO"/>
    <property type="match status" value="1"/>
</dbReference>
<accession>A0ABR5TH08</accession>